<dbReference type="EMBL" id="CAJNOT010001127">
    <property type="protein sequence ID" value="CAF1149894.1"/>
    <property type="molecule type" value="Genomic_DNA"/>
</dbReference>
<evidence type="ECO:0000313" key="1">
    <source>
        <dbReference type="EMBL" id="CAF1149894.1"/>
    </source>
</evidence>
<dbReference type="Proteomes" id="UP000663836">
    <property type="component" value="Unassembled WGS sequence"/>
</dbReference>
<gene>
    <name evidence="2" type="ORF">JBS370_LOCUS25742</name>
    <name evidence="1" type="ORF">ZHD862_LOCUS20109</name>
</gene>
<name>A0A819N3L4_9BILA</name>
<proteinExistence type="predicted"/>
<comment type="caution">
    <text evidence="2">The sequence shown here is derived from an EMBL/GenBank/DDBJ whole genome shotgun (WGS) entry which is preliminary data.</text>
</comment>
<organism evidence="2 3">
    <name type="scientific">Rotaria sordida</name>
    <dbReference type="NCBI Taxonomy" id="392033"/>
    <lineage>
        <taxon>Eukaryota</taxon>
        <taxon>Metazoa</taxon>
        <taxon>Spiralia</taxon>
        <taxon>Gnathifera</taxon>
        <taxon>Rotifera</taxon>
        <taxon>Eurotatoria</taxon>
        <taxon>Bdelloidea</taxon>
        <taxon>Philodinida</taxon>
        <taxon>Philodinidae</taxon>
        <taxon>Rotaria</taxon>
    </lineage>
</organism>
<accession>A0A819N3L4</accession>
<evidence type="ECO:0000313" key="3">
    <source>
        <dbReference type="Proteomes" id="UP000663836"/>
    </source>
</evidence>
<reference evidence="2" key="1">
    <citation type="submission" date="2021-02" db="EMBL/GenBank/DDBJ databases">
        <authorList>
            <person name="Nowell W R."/>
        </authorList>
    </citation>
    <scope>NUCLEOTIDE SEQUENCE</scope>
</reference>
<protein>
    <submittedName>
        <fullName evidence="2">Uncharacterized protein</fullName>
    </submittedName>
</protein>
<dbReference type="InterPro" id="IPR036397">
    <property type="entry name" value="RNaseH_sf"/>
</dbReference>
<dbReference type="Proteomes" id="UP000663864">
    <property type="component" value="Unassembled WGS sequence"/>
</dbReference>
<evidence type="ECO:0000313" key="2">
    <source>
        <dbReference type="EMBL" id="CAF3991394.1"/>
    </source>
</evidence>
<dbReference type="EMBL" id="CAJOBD010004354">
    <property type="protein sequence ID" value="CAF3991394.1"/>
    <property type="molecule type" value="Genomic_DNA"/>
</dbReference>
<dbReference type="GO" id="GO:0003676">
    <property type="term" value="F:nucleic acid binding"/>
    <property type="evidence" value="ECO:0007669"/>
    <property type="project" value="InterPro"/>
</dbReference>
<sequence>MIKAQKLTNIDKLTRVKCAKRLRKKFGVKKNCNKWIWNRVVNCDFSEGEEIEPDLIHAKTDKFQKGIIFWGAISAQDLIPSQAPINVTKWLEQQRTLCNDKRKRKYLTNKLYAKFLQEKAAPAIKAAFRKTKLDPIFQDDQDRKQRTTL</sequence>
<dbReference type="AlphaFoldDB" id="A0A819N3L4"/>
<dbReference type="Gene3D" id="3.30.420.10">
    <property type="entry name" value="Ribonuclease H-like superfamily/Ribonuclease H"/>
    <property type="match status" value="1"/>
</dbReference>